<dbReference type="AlphaFoldDB" id="A0A2J7RRF6"/>
<dbReference type="Proteomes" id="UP000235965">
    <property type="component" value="Unassembled WGS sequence"/>
</dbReference>
<dbReference type="InterPro" id="IPR036397">
    <property type="entry name" value="RNaseH_sf"/>
</dbReference>
<reference evidence="1 2" key="1">
    <citation type="submission" date="2017-12" db="EMBL/GenBank/DDBJ databases">
        <title>Hemimetabolous genomes reveal molecular basis of termite eusociality.</title>
        <authorList>
            <person name="Harrison M.C."/>
            <person name="Jongepier E."/>
            <person name="Robertson H.M."/>
            <person name="Arning N."/>
            <person name="Bitard-Feildel T."/>
            <person name="Chao H."/>
            <person name="Childers C.P."/>
            <person name="Dinh H."/>
            <person name="Doddapaneni H."/>
            <person name="Dugan S."/>
            <person name="Gowin J."/>
            <person name="Greiner C."/>
            <person name="Han Y."/>
            <person name="Hu H."/>
            <person name="Hughes D.S.T."/>
            <person name="Huylmans A.-K."/>
            <person name="Kemena C."/>
            <person name="Kremer L.P.M."/>
            <person name="Lee S.L."/>
            <person name="Lopez-Ezquerra A."/>
            <person name="Mallet L."/>
            <person name="Monroy-Kuhn J.M."/>
            <person name="Moser A."/>
            <person name="Murali S.C."/>
            <person name="Muzny D.M."/>
            <person name="Otani S."/>
            <person name="Piulachs M.-D."/>
            <person name="Poelchau M."/>
            <person name="Qu J."/>
            <person name="Schaub F."/>
            <person name="Wada-Katsumata A."/>
            <person name="Worley K.C."/>
            <person name="Xie Q."/>
            <person name="Ylla G."/>
            <person name="Poulsen M."/>
            <person name="Gibbs R.A."/>
            <person name="Schal C."/>
            <person name="Richards S."/>
            <person name="Belles X."/>
            <person name="Korb J."/>
            <person name="Bornberg-Bauer E."/>
        </authorList>
    </citation>
    <scope>NUCLEOTIDE SEQUENCE [LARGE SCALE GENOMIC DNA]</scope>
    <source>
        <tissue evidence="1">Whole body</tissue>
    </source>
</reference>
<protein>
    <submittedName>
        <fullName evidence="1">Uncharacterized protein</fullName>
    </submittedName>
</protein>
<name>A0A2J7RRF6_9NEOP</name>
<proteinExistence type="predicted"/>
<sequence length="219" mass="25226">TWTSIRIWDNKLRTTRSLLRVKSPEENVNRFRGAFQRSPRKPIRPASLQLIPAPTPSGQVARTNFAVDMLERVDPSPDFLCQVCFSDEVTFQVNRAVNRCNCRICGSQNPHVTCELEPHFCQHCRNHQHREKAGRWIGRSGPTAWPPRSPDLNPVDFFLWGYVKNIVYQVKINKLQHMKARIRDAVATVTTNTLQAKWNEVKYGRDICSATKGAHTEIY</sequence>
<dbReference type="GO" id="GO:0003676">
    <property type="term" value="F:nucleic acid binding"/>
    <property type="evidence" value="ECO:0007669"/>
    <property type="project" value="InterPro"/>
</dbReference>
<dbReference type="PANTHER" id="PTHR47326">
    <property type="entry name" value="TRANSPOSABLE ELEMENT TC3 TRANSPOSASE-LIKE PROTEIN"/>
    <property type="match status" value="1"/>
</dbReference>
<dbReference type="EMBL" id="NEVH01000607">
    <property type="protein sequence ID" value="PNF43421.1"/>
    <property type="molecule type" value="Genomic_DNA"/>
</dbReference>
<organism evidence="1 2">
    <name type="scientific">Cryptotermes secundus</name>
    <dbReference type="NCBI Taxonomy" id="105785"/>
    <lineage>
        <taxon>Eukaryota</taxon>
        <taxon>Metazoa</taxon>
        <taxon>Ecdysozoa</taxon>
        <taxon>Arthropoda</taxon>
        <taxon>Hexapoda</taxon>
        <taxon>Insecta</taxon>
        <taxon>Pterygota</taxon>
        <taxon>Neoptera</taxon>
        <taxon>Polyneoptera</taxon>
        <taxon>Dictyoptera</taxon>
        <taxon>Blattodea</taxon>
        <taxon>Blattoidea</taxon>
        <taxon>Termitoidae</taxon>
        <taxon>Kalotermitidae</taxon>
        <taxon>Cryptotermitinae</taxon>
        <taxon>Cryptotermes</taxon>
    </lineage>
</organism>
<evidence type="ECO:0000313" key="2">
    <source>
        <dbReference type="Proteomes" id="UP000235965"/>
    </source>
</evidence>
<feature type="non-terminal residue" evidence="1">
    <location>
        <position position="1"/>
    </location>
</feature>
<keyword evidence="2" id="KW-1185">Reference proteome</keyword>
<dbReference type="InParanoid" id="A0A2J7RRF6"/>
<evidence type="ECO:0000313" key="1">
    <source>
        <dbReference type="EMBL" id="PNF43421.1"/>
    </source>
</evidence>
<dbReference type="STRING" id="105785.A0A2J7RRF6"/>
<comment type="caution">
    <text evidence="1">The sequence shown here is derived from an EMBL/GenBank/DDBJ whole genome shotgun (WGS) entry which is preliminary data.</text>
</comment>
<gene>
    <name evidence="1" type="ORF">B7P43_G13453</name>
</gene>
<accession>A0A2J7RRF6</accession>
<dbReference type="Gene3D" id="3.30.420.10">
    <property type="entry name" value="Ribonuclease H-like superfamily/Ribonuclease H"/>
    <property type="match status" value="1"/>
</dbReference>
<dbReference type="PANTHER" id="PTHR47326:SF1">
    <property type="entry name" value="HTH PSQ-TYPE DOMAIN-CONTAINING PROTEIN"/>
    <property type="match status" value="1"/>
</dbReference>